<dbReference type="GO" id="GO:0006508">
    <property type="term" value="P:proteolysis"/>
    <property type="evidence" value="ECO:0007669"/>
    <property type="project" value="UniProtKB-KW"/>
</dbReference>
<keyword evidence="2" id="KW-0808">Transferase</keyword>
<dbReference type="Proteomes" id="UP000004994">
    <property type="component" value="Chromosome 1"/>
</dbReference>
<evidence type="ECO:0000256" key="1">
    <source>
        <dbReference type="ARBA" id="ARBA00022670"/>
    </source>
</evidence>
<dbReference type="GO" id="GO:0004519">
    <property type="term" value="F:endonuclease activity"/>
    <property type="evidence" value="ECO:0007669"/>
    <property type="project" value="UniProtKB-KW"/>
</dbReference>
<evidence type="ECO:0000256" key="7">
    <source>
        <dbReference type="ARBA" id="ARBA00022918"/>
    </source>
</evidence>
<dbReference type="PANTHER" id="PTHR24559:SF444">
    <property type="entry name" value="REVERSE TRANSCRIPTASE DOMAIN-CONTAINING PROTEIN"/>
    <property type="match status" value="1"/>
</dbReference>
<evidence type="ECO:0000313" key="11">
    <source>
        <dbReference type="Proteomes" id="UP000004994"/>
    </source>
</evidence>
<protein>
    <recommendedName>
        <fullName evidence="9">Reverse transcriptase domain-containing protein</fullName>
    </recommendedName>
</protein>
<evidence type="ECO:0000256" key="6">
    <source>
        <dbReference type="ARBA" id="ARBA00022801"/>
    </source>
</evidence>
<keyword evidence="3" id="KW-0548">Nucleotidyltransferase</keyword>
<feature type="domain" description="Reverse transcriptase" evidence="9">
    <location>
        <begin position="76"/>
        <end position="130"/>
    </location>
</feature>
<dbReference type="InterPro" id="IPR053134">
    <property type="entry name" value="RNA-dir_DNA_polymerase"/>
</dbReference>
<evidence type="ECO:0000256" key="2">
    <source>
        <dbReference type="ARBA" id="ARBA00022679"/>
    </source>
</evidence>
<dbReference type="InterPro" id="IPR043128">
    <property type="entry name" value="Rev_trsase/Diguanyl_cyclase"/>
</dbReference>
<dbReference type="CDD" id="cd01647">
    <property type="entry name" value="RT_LTR"/>
    <property type="match status" value="1"/>
</dbReference>
<keyword evidence="1" id="KW-0645">Protease</keyword>
<keyword evidence="6" id="KW-0378">Hydrolase</keyword>
<keyword evidence="5" id="KW-0255">Endonuclease</keyword>
<dbReference type="EnsemblPlants" id="Solyc01g057773.1.1">
    <property type="protein sequence ID" value="Solyc01g057773.1.1"/>
    <property type="gene ID" value="Solyc01g057773.1"/>
</dbReference>
<dbReference type="STRING" id="4081.A0A3Q7EEU5"/>
<dbReference type="GO" id="GO:0008233">
    <property type="term" value="F:peptidase activity"/>
    <property type="evidence" value="ECO:0007669"/>
    <property type="project" value="UniProtKB-KW"/>
</dbReference>
<keyword evidence="11" id="KW-1185">Reference proteome</keyword>
<dbReference type="PANTHER" id="PTHR24559">
    <property type="entry name" value="TRANSPOSON TY3-I GAG-POL POLYPROTEIN"/>
    <property type="match status" value="1"/>
</dbReference>
<dbReference type="GO" id="GO:0003964">
    <property type="term" value="F:RNA-directed DNA polymerase activity"/>
    <property type="evidence" value="ECO:0007669"/>
    <property type="project" value="UniProtKB-KW"/>
</dbReference>
<dbReference type="Gramene" id="Solyc01g057773.1.1">
    <property type="protein sequence ID" value="Solyc01g057773.1.1"/>
    <property type="gene ID" value="Solyc01g057773.1"/>
</dbReference>
<dbReference type="InterPro" id="IPR000477">
    <property type="entry name" value="RT_dom"/>
</dbReference>
<dbReference type="Gene3D" id="3.30.70.270">
    <property type="match status" value="1"/>
</dbReference>
<dbReference type="InParanoid" id="A0A3Q7EEU5"/>
<evidence type="ECO:0000313" key="10">
    <source>
        <dbReference type="EnsemblPlants" id="Solyc01g057773.1.1"/>
    </source>
</evidence>
<name>A0A3Q7EEU5_SOLLC</name>
<proteinExistence type="predicted"/>
<dbReference type="Gene3D" id="3.10.10.10">
    <property type="entry name" value="HIV Type 1 Reverse Transcriptase, subunit A, domain 1"/>
    <property type="match status" value="1"/>
</dbReference>
<accession>A0A3Q7EEU5</accession>
<evidence type="ECO:0000256" key="8">
    <source>
        <dbReference type="SAM" id="MobiDB-lite"/>
    </source>
</evidence>
<dbReference type="SUPFAM" id="SSF56672">
    <property type="entry name" value="DNA/RNA polymerases"/>
    <property type="match status" value="1"/>
</dbReference>
<reference evidence="10" key="1">
    <citation type="journal article" date="2012" name="Nature">
        <title>The tomato genome sequence provides insights into fleshy fruit evolution.</title>
        <authorList>
            <consortium name="Tomato Genome Consortium"/>
        </authorList>
    </citation>
    <scope>NUCLEOTIDE SEQUENCE [LARGE SCALE GENOMIC DNA]</scope>
    <source>
        <strain evidence="10">cv. Heinz 1706</strain>
    </source>
</reference>
<dbReference type="AlphaFoldDB" id="A0A3Q7EEU5"/>
<reference evidence="10" key="2">
    <citation type="submission" date="2019-01" db="UniProtKB">
        <authorList>
            <consortium name="EnsemblPlants"/>
        </authorList>
    </citation>
    <scope>IDENTIFICATION</scope>
    <source>
        <strain evidence="10">cv. Heinz 1706</strain>
    </source>
</reference>
<dbReference type="FunFam" id="3.10.10.10:FF:000007">
    <property type="entry name" value="Retrovirus-related Pol polyprotein from transposon 17.6-like Protein"/>
    <property type="match status" value="1"/>
</dbReference>
<evidence type="ECO:0000259" key="9">
    <source>
        <dbReference type="Pfam" id="PF00078"/>
    </source>
</evidence>
<dbReference type="InterPro" id="IPR043502">
    <property type="entry name" value="DNA/RNA_pol_sf"/>
</dbReference>
<evidence type="ECO:0000256" key="5">
    <source>
        <dbReference type="ARBA" id="ARBA00022759"/>
    </source>
</evidence>
<evidence type="ECO:0000256" key="3">
    <source>
        <dbReference type="ARBA" id="ARBA00022695"/>
    </source>
</evidence>
<sequence>MGNLGGKISSLEKLDNAMMELRNQISAENCRGTVPLVQEGVSDGNGGLGVPRERERSPRTCVQECKNAGSISAGGRGGGSKIFSKIDLRSEYHQLRMANEDVPKTAFRTHSGHFEYLVMSFGLSNAPATF</sequence>
<organism evidence="10">
    <name type="scientific">Solanum lycopersicum</name>
    <name type="common">Tomato</name>
    <name type="synonym">Lycopersicon esculentum</name>
    <dbReference type="NCBI Taxonomy" id="4081"/>
    <lineage>
        <taxon>Eukaryota</taxon>
        <taxon>Viridiplantae</taxon>
        <taxon>Streptophyta</taxon>
        <taxon>Embryophyta</taxon>
        <taxon>Tracheophyta</taxon>
        <taxon>Spermatophyta</taxon>
        <taxon>Magnoliopsida</taxon>
        <taxon>eudicotyledons</taxon>
        <taxon>Gunneridae</taxon>
        <taxon>Pentapetalae</taxon>
        <taxon>asterids</taxon>
        <taxon>lamiids</taxon>
        <taxon>Solanales</taxon>
        <taxon>Solanaceae</taxon>
        <taxon>Solanoideae</taxon>
        <taxon>Solaneae</taxon>
        <taxon>Solanum</taxon>
        <taxon>Solanum subgen. Lycopersicon</taxon>
    </lineage>
</organism>
<keyword evidence="4" id="KW-0540">Nuclease</keyword>
<keyword evidence="7" id="KW-0695">RNA-directed DNA polymerase</keyword>
<dbReference type="Pfam" id="PF00078">
    <property type="entry name" value="RVT_1"/>
    <property type="match status" value="1"/>
</dbReference>
<feature type="region of interest" description="Disordered" evidence="8">
    <location>
        <begin position="38"/>
        <end position="61"/>
    </location>
</feature>
<evidence type="ECO:0000256" key="4">
    <source>
        <dbReference type="ARBA" id="ARBA00022722"/>
    </source>
</evidence>